<protein>
    <submittedName>
        <fullName evidence="2">Uncharacterized protein</fullName>
    </submittedName>
</protein>
<evidence type="ECO:0000313" key="2">
    <source>
        <dbReference type="EMBL" id="KAF3532230.1"/>
    </source>
</evidence>
<dbReference type="Proteomes" id="UP000266723">
    <property type="component" value="Unassembled WGS sequence"/>
</dbReference>
<reference evidence="2 3" key="1">
    <citation type="journal article" date="2020" name="BMC Genomics">
        <title>Intraspecific diversification of the crop wild relative Brassica cretica Lam. using demographic model selection.</title>
        <authorList>
            <person name="Kioukis A."/>
            <person name="Michalopoulou V.A."/>
            <person name="Briers L."/>
            <person name="Pirintsos S."/>
            <person name="Studholme D.J."/>
            <person name="Pavlidis P."/>
            <person name="Sarris P.F."/>
        </authorList>
    </citation>
    <scope>NUCLEOTIDE SEQUENCE [LARGE SCALE GENOMIC DNA]</scope>
    <source>
        <strain evidence="3">cv. PFS-1207/04</strain>
    </source>
</reference>
<feature type="compositionally biased region" description="Basic residues" evidence="1">
    <location>
        <begin position="29"/>
        <end position="40"/>
    </location>
</feature>
<sequence>MPPRNSFLCTAGTRVAILDVEGHVSRGRRVTTASHHHRHQRSDTQITGPHRNSLVPSNFTAHIFKLLGFQYRRESIVLTRSHP</sequence>
<gene>
    <name evidence="2" type="ORF">DY000_02042689</name>
</gene>
<keyword evidence="3" id="KW-1185">Reference proteome</keyword>
<evidence type="ECO:0000256" key="1">
    <source>
        <dbReference type="SAM" id="MobiDB-lite"/>
    </source>
</evidence>
<comment type="caution">
    <text evidence="2">The sequence shown here is derived from an EMBL/GenBank/DDBJ whole genome shotgun (WGS) entry which is preliminary data.</text>
</comment>
<feature type="region of interest" description="Disordered" evidence="1">
    <location>
        <begin position="29"/>
        <end position="52"/>
    </location>
</feature>
<organism evidence="2 3">
    <name type="scientific">Brassica cretica</name>
    <name type="common">Mustard</name>
    <dbReference type="NCBI Taxonomy" id="69181"/>
    <lineage>
        <taxon>Eukaryota</taxon>
        <taxon>Viridiplantae</taxon>
        <taxon>Streptophyta</taxon>
        <taxon>Embryophyta</taxon>
        <taxon>Tracheophyta</taxon>
        <taxon>Spermatophyta</taxon>
        <taxon>Magnoliopsida</taxon>
        <taxon>eudicotyledons</taxon>
        <taxon>Gunneridae</taxon>
        <taxon>Pentapetalae</taxon>
        <taxon>rosids</taxon>
        <taxon>malvids</taxon>
        <taxon>Brassicales</taxon>
        <taxon>Brassicaceae</taxon>
        <taxon>Brassiceae</taxon>
        <taxon>Brassica</taxon>
    </lineage>
</organism>
<name>A0ABQ7BJA5_BRACR</name>
<proteinExistence type="predicted"/>
<accession>A0ABQ7BJA5</accession>
<evidence type="ECO:0000313" key="3">
    <source>
        <dbReference type="Proteomes" id="UP000266723"/>
    </source>
</evidence>
<dbReference type="EMBL" id="QGKV02001507">
    <property type="protein sequence ID" value="KAF3532230.1"/>
    <property type="molecule type" value="Genomic_DNA"/>
</dbReference>